<dbReference type="InterPro" id="IPR045865">
    <property type="entry name" value="ACT-like_dom_sf"/>
</dbReference>
<feature type="domain" description="ACT" evidence="1">
    <location>
        <begin position="11"/>
        <end position="79"/>
    </location>
</feature>
<dbReference type="InterPro" id="IPR002912">
    <property type="entry name" value="ACT_dom"/>
</dbReference>
<dbReference type="PIRSF" id="PIRSF006363">
    <property type="entry name" value="UCP006363_ACT"/>
    <property type="match status" value="1"/>
</dbReference>
<evidence type="ECO:0000313" key="2">
    <source>
        <dbReference type="EMBL" id="MBJ7603178.1"/>
    </source>
</evidence>
<dbReference type="SUPFAM" id="SSF52172">
    <property type="entry name" value="CheY-like"/>
    <property type="match status" value="1"/>
</dbReference>
<dbReference type="EMBL" id="JAEKNQ010000033">
    <property type="protein sequence ID" value="MBJ7603178.1"/>
    <property type="molecule type" value="Genomic_DNA"/>
</dbReference>
<dbReference type="Gene3D" id="3.40.50.10550">
    <property type="entry name" value="Hypothetical protein af1403, domain 2"/>
    <property type="match status" value="1"/>
</dbReference>
<dbReference type="AlphaFoldDB" id="A0A934KHZ3"/>
<dbReference type="Proteomes" id="UP000620075">
    <property type="component" value="Unassembled WGS sequence"/>
</dbReference>
<dbReference type="Pfam" id="PF18462">
    <property type="entry name" value="DUF5612"/>
    <property type="match status" value="1"/>
</dbReference>
<evidence type="ECO:0000259" key="1">
    <source>
        <dbReference type="PROSITE" id="PS51671"/>
    </source>
</evidence>
<name>A0A934KHZ3_9BACT</name>
<dbReference type="InterPro" id="IPR040537">
    <property type="entry name" value="DUF5612"/>
</dbReference>
<evidence type="ECO:0000313" key="3">
    <source>
        <dbReference type="Proteomes" id="UP000620075"/>
    </source>
</evidence>
<dbReference type="RefSeq" id="WP_338178754.1">
    <property type="nucleotide sequence ID" value="NZ_JAEKNQ010000033.1"/>
</dbReference>
<protein>
    <submittedName>
        <fullName evidence="2">DUF5612 domain-containing protein</fullName>
    </submittedName>
</protein>
<sequence length="219" mass="23039">MTSEPEDRRLALLVQTRDEPGVLHEIAGAILSHQANITYIATSAVGETQIELEGFADSGKLLADLQALGVVESVLPVPSFDHIFGKRVIVVGGGAQVGMVAQGAIAEADRHNIRGERISVDTIPLVGESQLAQSVRAVARLHRARALVLAGALMGGEITTAVRQIQEAGIIVLCTSMAGSVVETADLVVSDPLEAGVMAVMLVADTAQFSIDRVRGRRF</sequence>
<proteinExistence type="predicted"/>
<gene>
    <name evidence="2" type="ORF">JF888_08330</name>
</gene>
<dbReference type="InterPro" id="IPR015832">
    <property type="entry name" value="UCP006363_ACT"/>
</dbReference>
<dbReference type="PROSITE" id="PS51671">
    <property type="entry name" value="ACT"/>
    <property type="match status" value="1"/>
</dbReference>
<organism evidence="2 3">
    <name type="scientific">Candidatus Dormiibacter inghamiae</name>
    <dbReference type="NCBI Taxonomy" id="3127013"/>
    <lineage>
        <taxon>Bacteria</taxon>
        <taxon>Bacillati</taxon>
        <taxon>Candidatus Dormiibacterota</taxon>
        <taxon>Candidatus Dormibacteria</taxon>
        <taxon>Candidatus Dormibacterales</taxon>
        <taxon>Candidatus Dormibacteraceae</taxon>
        <taxon>Candidatus Dormiibacter</taxon>
    </lineage>
</organism>
<dbReference type="Gene3D" id="3.30.70.260">
    <property type="match status" value="1"/>
</dbReference>
<dbReference type="SUPFAM" id="SSF55021">
    <property type="entry name" value="ACT-like"/>
    <property type="match status" value="1"/>
</dbReference>
<reference evidence="2 3" key="1">
    <citation type="submission" date="2020-10" db="EMBL/GenBank/DDBJ databases">
        <title>Ca. Dormibacterota MAGs.</title>
        <authorList>
            <person name="Montgomery K."/>
        </authorList>
    </citation>
    <scope>NUCLEOTIDE SEQUENCE [LARGE SCALE GENOMIC DNA]</scope>
    <source>
        <strain evidence="2">SC8811_S16_3</strain>
    </source>
</reference>
<comment type="caution">
    <text evidence="2">The sequence shown here is derived from an EMBL/GenBank/DDBJ whole genome shotgun (WGS) entry which is preliminary data.</text>
</comment>
<accession>A0A934KHZ3</accession>
<dbReference type="InterPro" id="IPR011006">
    <property type="entry name" value="CheY-like_superfamily"/>
</dbReference>